<keyword evidence="6 7" id="KW-0326">Glycosidase</keyword>
<keyword evidence="5" id="KW-0325">Glycoprotein</keyword>
<dbReference type="GO" id="GO:0005975">
    <property type="term" value="P:carbohydrate metabolic process"/>
    <property type="evidence" value="ECO:0007669"/>
    <property type="project" value="InterPro"/>
</dbReference>
<name>A0A8B7MXH3_PHODC</name>
<dbReference type="Pfam" id="PF00728">
    <property type="entry name" value="Glyco_hydro_20"/>
    <property type="match status" value="1"/>
</dbReference>
<dbReference type="Gene3D" id="3.20.20.80">
    <property type="entry name" value="Glycosidases"/>
    <property type="match status" value="1"/>
</dbReference>
<dbReference type="EC" id="3.2.1.52" evidence="7"/>
<feature type="active site" description="Proton donor" evidence="8">
    <location>
        <position position="340"/>
    </location>
</feature>
<proteinExistence type="inferred from homology"/>
<gene>
    <name evidence="13" type="primary">LOC103723816</name>
</gene>
<keyword evidence="3 9" id="KW-0732">Signal</keyword>
<evidence type="ECO:0000259" key="10">
    <source>
        <dbReference type="Pfam" id="PF00728"/>
    </source>
</evidence>
<dbReference type="PANTHER" id="PTHR22600">
    <property type="entry name" value="BETA-HEXOSAMINIDASE"/>
    <property type="match status" value="1"/>
</dbReference>
<dbReference type="InterPro" id="IPR017853">
    <property type="entry name" value="GH"/>
</dbReference>
<dbReference type="GO" id="GO:0016020">
    <property type="term" value="C:membrane"/>
    <property type="evidence" value="ECO:0007669"/>
    <property type="project" value="TreeGrafter"/>
</dbReference>
<keyword evidence="12" id="KW-1185">Reference proteome</keyword>
<organism evidence="12 13">
    <name type="scientific">Phoenix dactylifera</name>
    <name type="common">Date palm</name>
    <dbReference type="NCBI Taxonomy" id="42345"/>
    <lineage>
        <taxon>Eukaryota</taxon>
        <taxon>Viridiplantae</taxon>
        <taxon>Streptophyta</taxon>
        <taxon>Embryophyta</taxon>
        <taxon>Tracheophyta</taxon>
        <taxon>Spermatophyta</taxon>
        <taxon>Magnoliopsida</taxon>
        <taxon>Liliopsida</taxon>
        <taxon>Arecaceae</taxon>
        <taxon>Coryphoideae</taxon>
        <taxon>Phoeniceae</taxon>
        <taxon>Phoenix</taxon>
    </lineage>
</organism>
<evidence type="ECO:0000256" key="3">
    <source>
        <dbReference type="ARBA" id="ARBA00022729"/>
    </source>
</evidence>
<dbReference type="Pfam" id="PF14845">
    <property type="entry name" value="Glycohydro_20b2"/>
    <property type="match status" value="1"/>
</dbReference>
<dbReference type="FunFam" id="3.20.20.80:FF:000063">
    <property type="entry name" value="Beta-hexosaminidase"/>
    <property type="match status" value="1"/>
</dbReference>
<evidence type="ECO:0000256" key="4">
    <source>
        <dbReference type="ARBA" id="ARBA00022801"/>
    </source>
</evidence>
<dbReference type="CDD" id="cd06562">
    <property type="entry name" value="GH20_HexA_HexB-like"/>
    <property type="match status" value="1"/>
</dbReference>
<keyword evidence="4 7" id="KW-0378">Hydrolase</keyword>
<sequence>MAKIFLLSSLPILSVLFLFLFLFPLSYSQALPINVWPKPTTISWPIPRATPLSPSFQILSAYSQEPHLQSAVARYTRLLFSEHHHPIVAPAVNLSSSPPLRSLTLSISDLSSPLQHGVDESYSLSISSSTGLANLAAITVWGAMRGLETFSQLSWGDPPVIAADVYVADRPIFPHRGVMLDTSRNYYPVEDIMRTIEAMGANKLNVFHWHITDSHSFPLLLPSEPDLAEKGSYGPDMRYTPEDVKAIVEFGMSRGVRVLPEIDAPGHTGSWAGAYPEIVTCANMFWLPNGLSNWAERLASEPGTGQLNPLKPKTYQVVRRVIHDVASLFPEPFYHAGGDEIIPGCWKADPGIQTFLANGGTLSQLLEVFLNSTHPYIASLNRTTVYWEDVLLDPLVKVEPSTIPPETTVLQTWNNGPNNTKLIVSAGYRTIVSSSDFYYLDCGHGDFVGNDSSYDQIGSDRGGDGGSWCGPFKTWQRVYDYDITYGLSEDEAKLVLGGEVALWSEQADPTVLDSRMWPRASAMAETLWSGNRDQRGKKRYAEATDRLNDWRHRMVGRGIRAEPIQPLWCRTHPGMCDVVR</sequence>
<dbReference type="Gene3D" id="3.30.379.10">
    <property type="entry name" value="Chitobiase/beta-hexosaminidase domain 2-like"/>
    <property type="match status" value="1"/>
</dbReference>
<accession>A0A8B7MXH3</accession>
<evidence type="ECO:0000256" key="7">
    <source>
        <dbReference type="PIRNR" id="PIRNR001093"/>
    </source>
</evidence>
<dbReference type="Proteomes" id="UP000228380">
    <property type="component" value="Unplaced"/>
</dbReference>
<dbReference type="InterPro" id="IPR029019">
    <property type="entry name" value="HEX_eukaryotic_N"/>
</dbReference>
<feature type="domain" description="Glycoside hydrolase family 20 catalytic" evidence="10">
    <location>
        <begin position="173"/>
        <end position="530"/>
    </location>
</feature>
<dbReference type="KEGG" id="pda:103723816"/>
<reference evidence="13" key="1">
    <citation type="submission" date="2025-08" db="UniProtKB">
        <authorList>
            <consortium name="RefSeq"/>
        </authorList>
    </citation>
    <scope>IDENTIFICATION</scope>
    <source>
        <tissue evidence="13">Young leaves</tissue>
    </source>
</reference>
<dbReference type="GO" id="GO:0004563">
    <property type="term" value="F:beta-N-acetylhexosaminidase activity"/>
    <property type="evidence" value="ECO:0007669"/>
    <property type="project" value="UniProtKB-EC"/>
</dbReference>
<dbReference type="OrthoDB" id="428480at2759"/>
<dbReference type="InterPro" id="IPR029018">
    <property type="entry name" value="Hex-like_dom2"/>
</dbReference>
<evidence type="ECO:0000256" key="1">
    <source>
        <dbReference type="ARBA" id="ARBA00001231"/>
    </source>
</evidence>
<comment type="similarity">
    <text evidence="2 7">Belongs to the glycosyl hydrolase 20 family.</text>
</comment>
<dbReference type="PIRSF" id="PIRSF001093">
    <property type="entry name" value="B-hxosamndse_ab_euk"/>
    <property type="match status" value="1"/>
</dbReference>
<evidence type="ECO:0000256" key="6">
    <source>
        <dbReference type="ARBA" id="ARBA00023295"/>
    </source>
</evidence>
<protein>
    <recommendedName>
        <fullName evidence="7">Beta-hexosaminidase</fullName>
        <ecNumber evidence="7">3.2.1.52</ecNumber>
    </recommendedName>
</protein>
<evidence type="ECO:0000256" key="8">
    <source>
        <dbReference type="PIRSR" id="PIRSR001093-1"/>
    </source>
</evidence>
<dbReference type="InterPro" id="IPR015883">
    <property type="entry name" value="Glyco_hydro_20_cat"/>
</dbReference>
<feature type="domain" description="Beta-hexosaminidase eukaryotic type N-terminal" evidence="11">
    <location>
        <begin position="35"/>
        <end position="153"/>
    </location>
</feature>
<dbReference type="GeneID" id="103723816"/>
<feature type="chain" id="PRO_5034106472" description="Beta-hexosaminidase" evidence="9">
    <location>
        <begin position="31"/>
        <end position="580"/>
    </location>
</feature>
<feature type="signal peptide" evidence="9">
    <location>
        <begin position="1"/>
        <end position="30"/>
    </location>
</feature>
<comment type="catalytic activity">
    <reaction evidence="1 7">
        <text>Hydrolysis of terminal non-reducing N-acetyl-D-hexosamine residues in N-acetyl-beta-D-hexosaminides.</text>
        <dbReference type="EC" id="3.2.1.52"/>
    </reaction>
</comment>
<evidence type="ECO:0000259" key="11">
    <source>
        <dbReference type="Pfam" id="PF14845"/>
    </source>
</evidence>
<evidence type="ECO:0000256" key="5">
    <source>
        <dbReference type="ARBA" id="ARBA00023180"/>
    </source>
</evidence>
<evidence type="ECO:0000313" key="13">
    <source>
        <dbReference type="RefSeq" id="XP_017702294.2"/>
    </source>
</evidence>
<evidence type="ECO:0000256" key="2">
    <source>
        <dbReference type="ARBA" id="ARBA00006285"/>
    </source>
</evidence>
<dbReference type="PRINTS" id="PR00738">
    <property type="entry name" value="GLHYDRLASE20"/>
</dbReference>
<dbReference type="RefSeq" id="XP_017702294.2">
    <property type="nucleotide sequence ID" value="XM_017846805.3"/>
</dbReference>
<dbReference type="AlphaFoldDB" id="A0A8B7MXH3"/>
<evidence type="ECO:0000256" key="9">
    <source>
        <dbReference type="SAM" id="SignalP"/>
    </source>
</evidence>
<dbReference type="SUPFAM" id="SSF51445">
    <property type="entry name" value="(Trans)glycosidases"/>
    <property type="match status" value="1"/>
</dbReference>
<dbReference type="SUPFAM" id="SSF55545">
    <property type="entry name" value="beta-N-acetylhexosaminidase-like domain"/>
    <property type="match status" value="1"/>
</dbReference>
<evidence type="ECO:0000313" key="12">
    <source>
        <dbReference type="Proteomes" id="UP000228380"/>
    </source>
</evidence>
<dbReference type="PANTHER" id="PTHR22600:SF26">
    <property type="entry name" value="BETA-N-ACETYLHEXOSAMINIDASE"/>
    <property type="match status" value="1"/>
</dbReference>
<dbReference type="GO" id="GO:0030203">
    <property type="term" value="P:glycosaminoglycan metabolic process"/>
    <property type="evidence" value="ECO:0007669"/>
    <property type="project" value="TreeGrafter"/>
</dbReference>
<dbReference type="InterPro" id="IPR025705">
    <property type="entry name" value="Beta_hexosaminidase_sua/sub"/>
</dbReference>